<organism evidence="1 2">
    <name type="scientific">Natronomicrosphaera hydrolytica</name>
    <dbReference type="NCBI Taxonomy" id="3242702"/>
    <lineage>
        <taxon>Bacteria</taxon>
        <taxon>Pseudomonadati</taxon>
        <taxon>Planctomycetota</taxon>
        <taxon>Phycisphaerae</taxon>
        <taxon>Phycisphaerales</taxon>
        <taxon>Phycisphaeraceae</taxon>
        <taxon>Natronomicrosphaera</taxon>
    </lineage>
</organism>
<dbReference type="RefSeq" id="WP_425344964.1">
    <property type="nucleotide sequence ID" value="NZ_JBGUBD010000004.1"/>
</dbReference>
<protein>
    <recommendedName>
        <fullName evidence="3">Immunity protein 53 of polymorphic toxin system</fullName>
    </recommendedName>
</protein>
<dbReference type="Proteomes" id="UP001575105">
    <property type="component" value="Unassembled WGS sequence"/>
</dbReference>
<comment type="caution">
    <text evidence="1">The sequence shown here is derived from an EMBL/GenBank/DDBJ whole genome shotgun (WGS) entry which is preliminary data.</text>
</comment>
<evidence type="ECO:0000313" key="2">
    <source>
        <dbReference type="Proteomes" id="UP001575105"/>
    </source>
</evidence>
<accession>A0ABV4U365</accession>
<gene>
    <name evidence="1" type="ORF">ACERK3_06965</name>
</gene>
<keyword evidence="2" id="KW-1185">Reference proteome</keyword>
<evidence type="ECO:0008006" key="3">
    <source>
        <dbReference type="Google" id="ProtNLM"/>
    </source>
</evidence>
<dbReference type="EMBL" id="JBGUBD010000004">
    <property type="protein sequence ID" value="MFA9478035.1"/>
    <property type="molecule type" value="Genomic_DNA"/>
</dbReference>
<sequence>MQTINNWEVRFYGDPESPLPRFYLELVHQQSNLRVGGWLIRFDDGTVLDDYDESDLMLPMRMADDLLVNLLDYWWDDLTEGFWIEDALEWLIDPAYGSADDTQEVKGLIERAILFHSQ</sequence>
<proteinExistence type="predicted"/>
<reference evidence="1 2" key="1">
    <citation type="submission" date="2024-08" db="EMBL/GenBank/DDBJ databases">
        <title>Whole-genome sequencing of halo(alkali)philic microorganisms from hypersaline lakes.</title>
        <authorList>
            <person name="Sorokin D.Y."/>
            <person name="Merkel A.Y."/>
            <person name="Messina E."/>
            <person name="Yakimov M."/>
        </authorList>
    </citation>
    <scope>NUCLEOTIDE SEQUENCE [LARGE SCALE GENOMIC DNA]</scope>
    <source>
        <strain evidence="1 2">AB-hyl4</strain>
    </source>
</reference>
<name>A0ABV4U365_9BACT</name>
<evidence type="ECO:0000313" key="1">
    <source>
        <dbReference type="EMBL" id="MFA9478035.1"/>
    </source>
</evidence>